<dbReference type="Pfam" id="PF11951">
    <property type="entry name" value="Fungal_trans_2"/>
    <property type="match status" value="1"/>
</dbReference>
<feature type="domain" description="Zn(2)-C6 fungal-type" evidence="4">
    <location>
        <begin position="31"/>
        <end position="61"/>
    </location>
</feature>
<dbReference type="SUPFAM" id="SSF57701">
    <property type="entry name" value="Zn2/Cys6 DNA-binding domain"/>
    <property type="match status" value="1"/>
</dbReference>
<dbReference type="InterPro" id="IPR021858">
    <property type="entry name" value="Fun_TF"/>
</dbReference>
<accession>A0ABP0EPY4</accession>
<keyword evidence="6" id="KW-1185">Reference proteome</keyword>
<dbReference type="PROSITE" id="PS50048">
    <property type="entry name" value="ZN2_CY6_FUNGAL_2"/>
    <property type="match status" value="1"/>
</dbReference>
<evidence type="ECO:0000313" key="6">
    <source>
        <dbReference type="Proteomes" id="UP001497600"/>
    </source>
</evidence>
<organism evidence="5 6">
    <name type="scientific">[Candida] anglica</name>
    <dbReference type="NCBI Taxonomy" id="148631"/>
    <lineage>
        <taxon>Eukaryota</taxon>
        <taxon>Fungi</taxon>
        <taxon>Dikarya</taxon>
        <taxon>Ascomycota</taxon>
        <taxon>Saccharomycotina</taxon>
        <taxon>Pichiomycetes</taxon>
        <taxon>Debaryomycetaceae</taxon>
        <taxon>Kurtzmaniella</taxon>
    </lineage>
</organism>
<evidence type="ECO:0000256" key="3">
    <source>
        <dbReference type="SAM" id="MobiDB-lite"/>
    </source>
</evidence>
<name>A0ABP0EPY4_9ASCO</name>
<reference evidence="5 6" key="1">
    <citation type="submission" date="2024-01" db="EMBL/GenBank/DDBJ databases">
        <authorList>
            <consortium name="Genoscope - CEA"/>
            <person name="William W."/>
        </authorList>
    </citation>
    <scope>NUCLEOTIDE SEQUENCE [LARGE SCALE GENOMIC DNA]</scope>
    <source>
        <strain evidence="5 6">29B2s-10</strain>
    </source>
</reference>
<dbReference type="InterPro" id="IPR001138">
    <property type="entry name" value="Zn2Cys6_DnaBD"/>
</dbReference>
<proteinExistence type="predicted"/>
<evidence type="ECO:0000256" key="1">
    <source>
        <dbReference type="ARBA" id="ARBA00004123"/>
    </source>
</evidence>
<dbReference type="PANTHER" id="PTHR37534">
    <property type="entry name" value="TRANSCRIPTIONAL ACTIVATOR PROTEIN UGA3"/>
    <property type="match status" value="1"/>
</dbReference>
<gene>
    <name evidence="5" type="ORF">CAAN4_H17018</name>
</gene>
<dbReference type="SMART" id="SM00066">
    <property type="entry name" value="GAL4"/>
    <property type="match status" value="1"/>
</dbReference>
<dbReference type="Gene3D" id="4.10.240.10">
    <property type="entry name" value="Zn(2)-C6 fungal-type DNA-binding domain"/>
    <property type="match status" value="1"/>
</dbReference>
<dbReference type="EMBL" id="OZ004260">
    <property type="protein sequence ID" value="CAK7921671.1"/>
    <property type="molecule type" value="Genomic_DNA"/>
</dbReference>
<dbReference type="CDD" id="cd00067">
    <property type="entry name" value="GAL4"/>
    <property type="match status" value="1"/>
</dbReference>
<feature type="region of interest" description="Disordered" evidence="3">
    <location>
        <begin position="144"/>
        <end position="203"/>
    </location>
</feature>
<evidence type="ECO:0000259" key="4">
    <source>
        <dbReference type="PROSITE" id="PS50048"/>
    </source>
</evidence>
<dbReference type="Pfam" id="PF00172">
    <property type="entry name" value="Zn_clus"/>
    <property type="match status" value="1"/>
</dbReference>
<protein>
    <recommendedName>
        <fullName evidence="4">Zn(2)-C6 fungal-type domain-containing protein</fullName>
    </recommendedName>
</protein>
<sequence length="614" mass="69034">MDQAIGIRSVENGSKVTKFSFVGASARSRAGCLSCRKKKKKCDEVKPNCGLCVLRKSSCIWPERATSKKDKMTDHIRQDNVSSNSFEIKSDQRSKDSISIETLTGSTLIIEDDTESSYTLGPVIPVTSNINPLSEPVLATTTNAAAATTTATTSDRKSSTSSTGNIPRIQEFHSGNHSKRSSINKSAPVPVMDTTPDRRSSTASLDIKWRDNDEIQWNIPNKEKVLPLLDDRKKVVFGKYLIIAQTMSIVGNSNNFFLGLLVDMASKNRCVLNAILTWGGMSIGGSMEGVYRRINLRETLELIKTDLKVKPTRSEYIYYLASYLILVDAEVCTGDVKNWKIYFDMALAVMKDMGLYQDLISSVPTNISLEEKCLAIKFIHYDILSSMANERKTIFPSSLLMNQFQGVDTLQGCLKPILSLLAEAINLGVEARQKYKLLEDPGKINNWKTTSEMNRIVALAGELDAKMTVSKPRPEDLDLIPKKYLETHLSLYELFQFASQIYLRVAVRRYPPTIPEVQILLYKIINLLKFLIRSKIKSSIKYPFLIAGVCCVFECDRVKLMGLLEEYQEQLPSHHSIPRIKSLIEESWKVNPEGLLCLDWYDISSSFGWSLCLF</sequence>
<evidence type="ECO:0000256" key="2">
    <source>
        <dbReference type="ARBA" id="ARBA00023242"/>
    </source>
</evidence>
<feature type="compositionally biased region" description="Low complexity" evidence="3">
    <location>
        <begin position="144"/>
        <end position="163"/>
    </location>
</feature>
<evidence type="ECO:0000313" key="5">
    <source>
        <dbReference type="EMBL" id="CAK7921671.1"/>
    </source>
</evidence>
<comment type="subcellular location">
    <subcellularLocation>
        <location evidence="1">Nucleus</location>
    </subcellularLocation>
</comment>
<keyword evidence="2" id="KW-0539">Nucleus</keyword>
<dbReference type="PROSITE" id="PS00463">
    <property type="entry name" value="ZN2_CY6_FUNGAL_1"/>
    <property type="match status" value="1"/>
</dbReference>
<dbReference type="PANTHER" id="PTHR37534:SF7">
    <property type="entry name" value="TRANSCRIPTIONAL ACTIVATOR PROTEIN UGA3"/>
    <property type="match status" value="1"/>
</dbReference>
<dbReference type="InterPro" id="IPR036864">
    <property type="entry name" value="Zn2-C6_fun-type_DNA-bd_sf"/>
</dbReference>
<dbReference type="Proteomes" id="UP001497600">
    <property type="component" value="Chromosome H"/>
</dbReference>